<accession>A0ACB9LIJ4</accession>
<reference evidence="2" key="1">
    <citation type="journal article" date="2023" name="Front. Plant Sci.">
        <title>Chromosomal-level genome assembly of Melastoma candidum provides insights into trichome evolution.</title>
        <authorList>
            <person name="Zhong Y."/>
            <person name="Wu W."/>
            <person name="Sun C."/>
            <person name="Zou P."/>
            <person name="Liu Y."/>
            <person name="Dai S."/>
            <person name="Zhou R."/>
        </authorList>
    </citation>
    <scope>NUCLEOTIDE SEQUENCE [LARGE SCALE GENOMIC DNA]</scope>
</reference>
<evidence type="ECO:0000313" key="1">
    <source>
        <dbReference type="EMBL" id="KAI4311139.1"/>
    </source>
</evidence>
<dbReference type="Proteomes" id="UP001057402">
    <property type="component" value="Chromosome 11"/>
</dbReference>
<protein>
    <submittedName>
        <fullName evidence="1">Uncharacterized protein</fullName>
    </submittedName>
</protein>
<organism evidence="1 2">
    <name type="scientific">Melastoma candidum</name>
    <dbReference type="NCBI Taxonomy" id="119954"/>
    <lineage>
        <taxon>Eukaryota</taxon>
        <taxon>Viridiplantae</taxon>
        <taxon>Streptophyta</taxon>
        <taxon>Embryophyta</taxon>
        <taxon>Tracheophyta</taxon>
        <taxon>Spermatophyta</taxon>
        <taxon>Magnoliopsida</taxon>
        <taxon>eudicotyledons</taxon>
        <taxon>Gunneridae</taxon>
        <taxon>Pentapetalae</taxon>
        <taxon>rosids</taxon>
        <taxon>malvids</taxon>
        <taxon>Myrtales</taxon>
        <taxon>Melastomataceae</taxon>
        <taxon>Melastomatoideae</taxon>
        <taxon>Melastomateae</taxon>
        <taxon>Melastoma</taxon>
    </lineage>
</organism>
<evidence type="ECO:0000313" key="2">
    <source>
        <dbReference type="Proteomes" id="UP001057402"/>
    </source>
</evidence>
<gene>
    <name evidence="1" type="ORF">MLD38_036058</name>
</gene>
<proteinExistence type="predicted"/>
<name>A0ACB9LIJ4_9MYRT</name>
<sequence>MLARLQQCNLLVPFRRVPTTLCTYLRFVNRLAGEDVSLLSVRQKFITRNLKEGQTRLAPRNPRLGRKSKLTLFKLGGPTAFHALRMSKIPPLSICNCKCGSLRGSEAASTSRRRTKAWPWS</sequence>
<dbReference type="EMBL" id="CM042890">
    <property type="protein sequence ID" value="KAI4311139.1"/>
    <property type="molecule type" value="Genomic_DNA"/>
</dbReference>
<comment type="caution">
    <text evidence="1">The sequence shown here is derived from an EMBL/GenBank/DDBJ whole genome shotgun (WGS) entry which is preliminary data.</text>
</comment>
<keyword evidence="2" id="KW-1185">Reference proteome</keyword>